<dbReference type="PANTHER" id="PTHR11999">
    <property type="entry name" value="GROUP II PYRIDOXAL-5-PHOSPHATE DECARBOXYLASE"/>
    <property type="match status" value="1"/>
</dbReference>
<dbReference type="Pfam" id="PF00282">
    <property type="entry name" value="Pyridoxal_deC"/>
    <property type="match status" value="1"/>
</dbReference>
<gene>
    <name evidence="9" type="ORF">ATK36_5492</name>
</gene>
<sequence length="485" mass="51883">MPPNIPLNDVYRRLLTVALDGALRHLADLPDQPVTVPTSDTMLRQLLGGPAPSAPTEPEAVLDTLLRAAELGLGPTGSSRYFGYVVGGVFPVALAADWLTSAWDQVTATYDTSPLAAVLEDICRGWLVEMFGLPVGTSASFTSSCTLANLICLATARAALLDRVGWDLVTRGLNGAPPITVLVNEHVHASVLRSLRLLGLGGDIRPLVTDGQGRVKLGPLEKEISRTNGGPVIACGQVGELHTGAVDPLRPLCEQIHAIGGWAHFDAAFGLWAATTELRHGLLDGLDLADSWSTDAHKWLNVPYESGMALVADAEAHRRAMAIHPDYLNQDAGRVRHPIQWGVAFSQRARVIPLWATLTQLGKTGIAELVGRHCALARRLAACLRREPGVVILNDVTLNQVLVRFEHPGGDGDRHTMAVTQAFQRAGVAWASGSGWGGRAVLRFSFVNWTTTGEDVDRAAASLLECHRALRSAPLPGVYRGGGHR</sequence>
<evidence type="ECO:0000256" key="4">
    <source>
        <dbReference type="ARBA" id="ARBA00022898"/>
    </source>
</evidence>
<comment type="similarity">
    <text evidence="2 8">Belongs to the group II decarboxylase family.</text>
</comment>
<accession>A0A2A9FFP6</accession>
<dbReference type="InterPro" id="IPR002129">
    <property type="entry name" value="PyrdxlP-dep_de-COase"/>
</dbReference>
<keyword evidence="6 8" id="KW-0456">Lyase</keyword>
<name>A0A2A9FFP6_9PSEU</name>
<dbReference type="InterPro" id="IPR010977">
    <property type="entry name" value="Aromatic_deC"/>
</dbReference>
<dbReference type="Gene3D" id="3.40.640.10">
    <property type="entry name" value="Type I PLP-dependent aspartate aminotransferase-like (Major domain)"/>
    <property type="match status" value="1"/>
</dbReference>
<evidence type="ECO:0000256" key="8">
    <source>
        <dbReference type="RuleBase" id="RU000382"/>
    </source>
</evidence>
<comment type="cofactor">
    <cofactor evidence="1 7 8">
        <name>pyridoxal 5'-phosphate</name>
        <dbReference type="ChEBI" id="CHEBI:597326"/>
    </cofactor>
</comment>
<dbReference type="AlphaFoldDB" id="A0A2A9FFP6"/>
<proteinExistence type="inferred from homology"/>
<organism evidence="9 10">
    <name type="scientific">Amycolatopsis sulphurea</name>
    <dbReference type="NCBI Taxonomy" id="76022"/>
    <lineage>
        <taxon>Bacteria</taxon>
        <taxon>Bacillati</taxon>
        <taxon>Actinomycetota</taxon>
        <taxon>Actinomycetes</taxon>
        <taxon>Pseudonocardiales</taxon>
        <taxon>Pseudonocardiaceae</taxon>
        <taxon>Amycolatopsis</taxon>
    </lineage>
</organism>
<evidence type="ECO:0000256" key="7">
    <source>
        <dbReference type="PIRSR" id="PIRSR602129-50"/>
    </source>
</evidence>
<evidence type="ECO:0000256" key="1">
    <source>
        <dbReference type="ARBA" id="ARBA00001933"/>
    </source>
</evidence>
<dbReference type="GO" id="GO:0017000">
    <property type="term" value="P:antibiotic biosynthetic process"/>
    <property type="evidence" value="ECO:0007669"/>
    <property type="project" value="UniProtKB-KW"/>
</dbReference>
<evidence type="ECO:0000313" key="10">
    <source>
        <dbReference type="Proteomes" id="UP000243542"/>
    </source>
</evidence>
<evidence type="ECO:0000313" key="9">
    <source>
        <dbReference type="EMBL" id="PFG50277.1"/>
    </source>
</evidence>
<evidence type="ECO:0000256" key="3">
    <source>
        <dbReference type="ARBA" id="ARBA00022793"/>
    </source>
</evidence>
<keyword evidence="3" id="KW-0210">Decarboxylase</keyword>
<dbReference type="GO" id="GO:0019752">
    <property type="term" value="P:carboxylic acid metabolic process"/>
    <property type="evidence" value="ECO:0007669"/>
    <property type="project" value="InterPro"/>
</dbReference>
<evidence type="ECO:0000256" key="6">
    <source>
        <dbReference type="ARBA" id="ARBA00023239"/>
    </source>
</evidence>
<dbReference type="InterPro" id="IPR015421">
    <property type="entry name" value="PyrdxlP-dep_Trfase_major"/>
</dbReference>
<comment type="caution">
    <text evidence="9">The sequence shown here is derived from an EMBL/GenBank/DDBJ whole genome shotgun (WGS) entry which is preliminary data.</text>
</comment>
<evidence type="ECO:0000256" key="5">
    <source>
        <dbReference type="ARBA" id="ARBA00023194"/>
    </source>
</evidence>
<feature type="modified residue" description="N6-(pyridoxal phosphate)lysine" evidence="7">
    <location>
        <position position="298"/>
    </location>
</feature>
<keyword evidence="4 7" id="KW-0663">Pyridoxal phosphate</keyword>
<dbReference type="InterPro" id="IPR015424">
    <property type="entry name" value="PyrdxlP-dep_Trfase"/>
</dbReference>
<dbReference type="PANTHER" id="PTHR11999:SF70">
    <property type="entry name" value="MIP05841P"/>
    <property type="match status" value="1"/>
</dbReference>
<dbReference type="EMBL" id="PDJK01000002">
    <property type="protein sequence ID" value="PFG50277.1"/>
    <property type="molecule type" value="Genomic_DNA"/>
</dbReference>
<reference evidence="9 10" key="1">
    <citation type="submission" date="2017-10" db="EMBL/GenBank/DDBJ databases">
        <title>Sequencing the genomes of 1000 actinobacteria strains.</title>
        <authorList>
            <person name="Klenk H.-P."/>
        </authorList>
    </citation>
    <scope>NUCLEOTIDE SEQUENCE [LARGE SCALE GENOMIC DNA]</scope>
    <source>
        <strain evidence="9 10">DSM 46092</strain>
    </source>
</reference>
<dbReference type="SUPFAM" id="SSF53383">
    <property type="entry name" value="PLP-dependent transferases"/>
    <property type="match status" value="1"/>
</dbReference>
<dbReference type="GO" id="GO:0030170">
    <property type="term" value="F:pyridoxal phosphate binding"/>
    <property type="evidence" value="ECO:0007669"/>
    <property type="project" value="InterPro"/>
</dbReference>
<dbReference type="GO" id="GO:0004058">
    <property type="term" value="F:aromatic-L-amino-acid decarboxylase activity"/>
    <property type="evidence" value="ECO:0007669"/>
    <property type="project" value="UniProtKB-ARBA"/>
</dbReference>
<dbReference type="InterPro" id="IPR015422">
    <property type="entry name" value="PyrdxlP-dep_Trfase_small"/>
</dbReference>
<keyword evidence="10" id="KW-1185">Reference proteome</keyword>
<dbReference type="Gene3D" id="3.90.1150.10">
    <property type="entry name" value="Aspartate Aminotransferase, domain 1"/>
    <property type="match status" value="1"/>
</dbReference>
<keyword evidence="5" id="KW-0045">Antibiotic biosynthesis</keyword>
<dbReference type="Proteomes" id="UP000243542">
    <property type="component" value="Unassembled WGS sequence"/>
</dbReference>
<evidence type="ECO:0000256" key="2">
    <source>
        <dbReference type="ARBA" id="ARBA00009533"/>
    </source>
</evidence>
<protein>
    <submittedName>
        <fullName evidence="9">Glutamate/tyrosine decarboxylase-like PLP-dependent enzyme</fullName>
    </submittedName>
</protein>